<organism evidence="1 2">
    <name type="scientific">Cirrhinus mrigala</name>
    <name type="common">Mrigala</name>
    <dbReference type="NCBI Taxonomy" id="683832"/>
    <lineage>
        <taxon>Eukaryota</taxon>
        <taxon>Metazoa</taxon>
        <taxon>Chordata</taxon>
        <taxon>Craniata</taxon>
        <taxon>Vertebrata</taxon>
        <taxon>Euteleostomi</taxon>
        <taxon>Actinopterygii</taxon>
        <taxon>Neopterygii</taxon>
        <taxon>Teleostei</taxon>
        <taxon>Ostariophysi</taxon>
        <taxon>Cypriniformes</taxon>
        <taxon>Cyprinidae</taxon>
        <taxon>Labeoninae</taxon>
        <taxon>Labeonini</taxon>
        <taxon>Cirrhinus</taxon>
    </lineage>
</organism>
<protein>
    <submittedName>
        <fullName evidence="1">Uncharacterized protein</fullName>
    </submittedName>
</protein>
<keyword evidence="2" id="KW-1185">Reference proteome</keyword>
<dbReference type="SUPFAM" id="SSF52029">
    <property type="entry name" value="GroEL apical domain-like"/>
    <property type="match status" value="1"/>
</dbReference>
<sequence>EVNSGFFYKSADERDKLVKAERKFIEDRVMKIIELKNKVCADNKKGFVVINQK</sequence>
<feature type="non-terminal residue" evidence="1">
    <location>
        <position position="53"/>
    </location>
</feature>
<name>A0ABD0NIV6_CIRMR</name>
<dbReference type="EMBL" id="JAMKFB020000021">
    <property type="protein sequence ID" value="KAL0161897.1"/>
    <property type="molecule type" value="Genomic_DNA"/>
</dbReference>
<dbReference type="InterPro" id="IPR027409">
    <property type="entry name" value="GroEL-like_apical_dom_sf"/>
</dbReference>
<evidence type="ECO:0000313" key="1">
    <source>
        <dbReference type="EMBL" id="KAL0161897.1"/>
    </source>
</evidence>
<dbReference type="Proteomes" id="UP001529510">
    <property type="component" value="Unassembled WGS sequence"/>
</dbReference>
<dbReference type="Gene3D" id="3.50.7.10">
    <property type="entry name" value="GroEL"/>
    <property type="match status" value="1"/>
</dbReference>
<evidence type="ECO:0000313" key="2">
    <source>
        <dbReference type="Proteomes" id="UP001529510"/>
    </source>
</evidence>
<gene>
    <name evidence="1" type="ORF">M9458_041293</name>
</gene>
<dbReference type="AlphaFoldDB" id="A0ABD0NIV6"/>
<feature type="non-terminal residue" evidence="1">
    <location>
        <position position="1"/>
    </location>
</feature>
<proteinExistence type="predicted"/>
<reference evidence="1 2" key="1">
    <citation type="submission" date="2024-05" db="EMBL/GenBank/DDBJ databases">
        <title>Genome sequencing and assembly of Indian major carp, Cirrhinus mrigala (Hamilton, 1822).</title>
        <authorList>
            <person name="Mohindra V."/>
            <person name="Chowdhury L.M."/>
            <person name="Lal K."/>
            <person name="Jena J.K."/>
        </authorList>
    </citation>
    <scope>NUCLEOTIDE SEQUENCE [LARGE SCALE GENOMIC DNA]</scope>
    <source>
        <strain evidence="1">CM1030</strain>
        <tissue evidence="1">Blood</tissue>
    </source>
</reference>
<accession>A0ABD0NIV6</accession>
<comment type="caution">
    <text evidence="1">The sequence shown here is derived from an EMBL/GenBank/DDBJ whole genome shotgun (WGS) entry which is preliminary data.</text>
</comment>